<dbReference type="InterPro" id="IPR012912">
    <property type="entry name" value="Plasmid_pRiA4b_Orf3-like"/>
</dbReference>
<protein>
    <recommendedName>
        <fullName evidence="1">Plasmid pRiA4b Orf3-like domain-containing protein</fullName>
    </recommendedName>
</protein>
<dbReference type="Gene3D" id="3.10.290.30">
    <property type="entry name" value="MM3350-like"/>
    <property type="match status" value="1"/>
</dbReference>
<dbReference type="RefSeq" id="WP_023045346.1">
    <property type="nucleotide sequence ID" value="NZ_AXDT01000152.1"/>
</dbReference>
<dbReference type="Pfam" id="PF07929">
    <property type="entry name" value="PRiA4_ORF3"/>
    <property type="match status" value="1"/>
</dbReference>
<evidence type="ECO:0000313" key="2">
    <source>
        <dbReference type="EMBL" id="ERT12077.1"/>
    </source>
</evidence>
<evidence type="ECO:0000259" key="1">
    <source>
        <dbReference type="Pfam" id="PF07929"/>
    </source>
</evidence>
<evidence type="ECO:0000313" key="3">
    <source>
        <dbReference type="Proteomes" id="UP000017133"/>
    </source>
</evidence>
<keyword evidence="3" id="KW-1185">Reference proteome</keyword>
<organism evidence="2 3">
    <name type="scientific">Photorhabdus temperata J3</name>
    <dbReference type="NCBI Taxonomy" id="1389415"/>
    <lineage>
        <taxon>Bacteria</taxon>
        <taxon>Pseudomonadati</taxon>
        <taxon>Pseudomonadota</taxon>
        <taxon>Gammaproteobacteria</taxon>
        <taxon>Enterobacterales</taxon>
        <taxon>Morganellaceae</taxon>
        <taxon>Photorhabdus</taxon>
    </lineage>
</organism>
<dbReference type="PATRIC" id="fig|1389415.4.peg.3209"/>
<gene>
    <name evidence="2" type="ORF">O185_16085</name>
</gene>
<dbReference type="AlphaFoldDB" id="U7QYF1"/>
<feature type="domain" description="Plasmid pRiA4b Orf3-like" evidence="1">
    <location>
        <begin position="3"/>
        <end position="100"/>
    </location>
</feature>
<dbReference type="Proteomes" id="UP000017133">
    <property type="component" value="Unassembled WGS sequence"/>
</dbReference>
<proteinExistence type="predicted"/>
<comment type="caution">
    <text evidence="2">The sequence shown here is derived from an EMBL/GenBank/DDBJ whole genome shotgun (WGS) entry which is preliminary data.</text>
</comment>
<name>U7QYF1_PHOTE</name>
<dbReference type="PANTHER" id="PTHR41878:SF1">
    <property type="entry name" value="TNPR PROTEIN"/>
    <property type="match status" value="1"/>
</dbReference>
<dbReference type="PANTHER" id="PTHR41878">
    <property type="entry name" value="LEXA REPRESSOR-RELATED"/>
    <property type="match status" value="1"/>
</dbReference>
<accession>U7QYF1</accession>
<dbReference type="EMBL" id="AXDT01000152">
    <property type="protein sequence ID" value="ERT12077.1"/>
    <property type="molecule type" value="Genomic_DNA"/>
</dbReference>
<dbReference type="InterPro" id="IPR024047">
    <property type="entry name" value="MM3350-like_sf"/>
</dbReference>
<reference evidence="2 3" key="1">
    <citation type="submission" date="2013-10" db="EMBL/GenBank/DDBJ databases">
        <title>Whole Genome Shotgun Sequence of Photorhabdus temperata J3.</title>
        <authorList>
            <person name="Park G.-S."/>
            <person name="Hong S.-J."/>
            <person name="Shin J.-H."/>
        </authorList>
    </citation>
    <scope>NUCLEOTIDE SEQUENCE [LARGE SCALE GENOMIC DNA]</scope>
    <source>
        <strain evidence="2 3">J3</strain>
    </source>
</reference>
<sequence>MSGETSLAALHYIIQIVQGWQDDHLHQFRIYGKNYGISYSGRIGFPDNPYKITLDDFEFDAGDRFTYEYNFFEHWLHDIRIETILENSHLKSPFCLAGNRMPGATLADETDKTLALLDALDAVRFNRPKVNRQLSRLNLDSPELEPIVIGL</sequence>
<dbReference type="SUPFAM" id="SSF159941">
    <property type="entry name" value="MM3350-like"/>
    <property type="match status" value="1"/>
</dbReference>